<evidence type="ECO:0000256" key="3">
    <source>
        <dbReference type="ARBA" id="ARBA00023163"/>
    </source>
</evidence>
<evidence type="ECO:0000259" key="4">
    <source>
        <dbReference type="PROSITE" id="PS51063"/>
    </source>
</evidence>
<evidence type="ECO:0000256" key="1">
    <source>
        <dbReference type="ARBA" id="ARBA00023015"/>
    </source>
</evidence>
<dbReference type="SMART" id="SM00419">
    <property type="entry name" value="HTH_CRP"/>
    <property type="match status" value="1"/>
</dbReference>
<proteinExistence type="predicted"/>
<dbReference type="Proteomes" id="UP001138921">
    <property type="component" value="Unassembled WGS sequence"/>
</dbReference>
<dbReference type="InterPro" id="IPR014710">
    <property type="entry name" value="RmlC-like_jellyroll"/>
</dbReference>
<evidence type="ECO:0000313" key="6">
    <source>
        <dbReference type="Proteomes" id="UP001138921"/>
    </source>
</evidence>
<dbReference type="Gene3D" id="1.10.10.10">
    <property type="entry name" value="Winged helix-like DNA-binding domain superfamily/Winged helix DNA-binding domain"/>
    <property type="match status" value="1"/>
</dbReference>
<keyword evidence="2" id="KW-0238">DNA-binding</keyword>
<gene>
    <name evidence="5" type="ORF">J1C56_28090</name>
</gene>
<sequence>MPHSLVLYLSKRDLISAKEQQVLLDAFGRQLRFKAGAEIVADGSKPATSLILSEGIVGRAKFLASGTRQISALHVPGDFLDLHGFLLKRMAHGVVALTDCLISVVDHAVLKNITETAPHLTRMLWLCTLIDGSIHREWIVRMGRMAAIAQVAHLVCEMFVRLEIVNKTAGRTFTFPLSQTVLADVLGLSTVHANRSIQELRRSGAITWQDSRIEIIDWSMLVEIAEFDPTYLCLDFEPR</sequence>
<organism evidence="5 6">
    <name type="scientific">Aminobacter anthyllidis</name>
    <dbReference type="NCBI Taxonomy" id="1035067"/>
    <lineage>
        <taxon>Bacteria</taxon>
        <taxon>Pseudomonadati</taxon>
        <taxon>Pseudomonadota</taxon>
        <taxon>Alphaproteobacteria</taxon>
        <taxon>Hyphomicrobiales</taxon>
        <taxon>Phyllobacteriaceae</taxon>
        <taxon>Aminobacter</taxon>
    </lineage>
</organism>
<keyword evidence="6" id="KW-1185">Reference proteome</keyword>
<keyword evidence="3" id="KW-0804">Transcription</keyword>
<dbReference type="InterPro" id="IPR036388">
    <property type="entry name" value="WH-like_DNA-bd_sf"/>
</dbReference>
<dbReference type="Pfam" id="PF00027">
    <property type="entry name" value="cNMP_binding"/>
    <property type="match status" value="1"/>
</dbReference>
<dbReference type="PROSITE" id="PS51063">
    <property type="entry name" value="HTH_CRP_2"/>
    <property type="match status" value="1"/>
</dbReference>
<evidence type="ECO:0000256" key="2">
    <source>
        <dbReference type="ARBA" id="ARBA00023125"/>
    </source>
</evidence>
<dbReference type="CDD" id="cd00038">
    <property type="entry name" value="CAP_ED"/>
    <property type="match status" value="1"/>
</dbReference>
<dbReference type="Gene3D" id="2.60.120.10">
    <property type="entry name" value="Jelly Rolls"/>
    <property type="match status" value="1"/>
</dbReference>
<dbReference type="InterPro" id="IPR000595">
    <property type="entry name" value="cNMP-bd_dom"/>
</dbReference>
<dbReference type="InterPro" id="IPR018490">
    <property type="entry name" value="cNMP-bd_dom_sf"/>
</dbReference>
<protein>
    <submittedName>
        <fullName evidence="5">Crp/Fnr family transcriptional regulator</fullName>
    </submittedName>
</protein>
<dbReference type="InterPro" id="IPR036390">
    <property type="entry name" value="WH_DNA-bd_sf"/>
</dbReference>
<accession>A0A9X1D6Z4</accession>
<reference evidence="5" key="1">
    <citation type="journal article" date="2021" name="Microorganisms">
        <title>Phylogenomic Reconstruction and Metabolic Potential of the Genus Aminobacter.</title>
        <authorList>
            <person name="Artuso I."/>
            <person name="Turrini P."/>
            <person name="Pirolo M."/>
            <person name="Lugli G.A."/>
            <person name="Ventura M."/>
            <person name="Visca P."/>
        </authorList>
    </citation>
    <scope>NUCLEOTIDE SEQUENCE</scope>
    <source>
        <strain evidence="5">LMG 26462</strain>
    </source>
</reference>
<dbReference type="SUPFAM" id="SSF51206">
    <property type="entry name" value="cAMP-binding domain-like"/>
    <property type="match status" value="1"/>
</dbReference>
<reference evidence="5" key="2">
    <citation type="submission" date="2021-03" db="EMBL/GenBank/DDBJ databases">
        <authorList>
            <person name="Artuso I."/>
            <person name="Turrini P."/>
            <person name="Pirolo M."/>
            <person name="Lugli G.A."/>
            <person name="Ventura M."/>
            <person name="Visca P."/>
        </authorList>
    </citation>
    <scope>NUCLEOTIDE SEQUENCE</scope>
    <source>
        <strain evidence="5">LMG 26462</strain>
    </source>
</reference>
<keyword evidence="1" id="KW-0805">Transcription regulation</keyword>
<comment type="caution">
    <text evidence="5">The sequence shown here is derived from an EMBL/GenBank/DDBJ whole genome shotgun (WGS) entry which is preliminary data.</text>
</comment>
<dbReference type="AlphaFoldDB" id="A0A9X1D6Z4"/>
<evidence type="ECO:0000313" key="5">
    <source>
        <dbReference type="EMBL" id="MBT1159435.1"/>
    </source>
</evidence>
<dbReference type="InterPro" id="IPR012318">
    <property type="entry name" value="HTH_CRP"/>
</dbReference>
<dbReference type="GO" id="GO:0006355">
    <property type="term" value="P:regulation of DNA-templated transcription"/>
    <property type="evidence" value="ECO:0007669"/>
    <property type="project" value="InterPro"/>
</dbReference>
<dbReference type="EMBL" id="JAFLWW010000011">
    <property type="protein sequence ID" value="MBT1159435.1"/>
    <property type="molecule type" value="Genomic_DNA"/>
</dbReference>
<dbReference type="GO" id="GO:0003677">
    <property type="term" value="F:DNA binding"/>
    <property type="evidence" value="ECO:0007669"/>
    <property type="project" value="UniProtKB-KW"/>
</dbReference>
<feature type="domain" description="HTH crp-type" evidence="4">
    <location>
        <begin position="145"/>
        <end position="219"/>
    </location>
</feature>
<dbReference type="RefSeq" id="WP_214393277.1">
    <property type="nucleotide sequence ID" value="NZ_JAFLWW010000011.1"/>
</dbReference>
<dbReference type="SUPFAM" id="SSF46785">
    <property type="entry name" value="Winged helix' DNA-binding domain"/>
    <property type="match status" value="1"/>
</dbReference>
<name>A0A9X1D6Z4_9HYPH</name>
<dbReference type="Pfam" id="PF13545">
    <property type="entry name" value="HTH_Crp_2"/>
    <property type="match status" value="1"/>
</dbReference>